<dbReference type="AlphaFoldDB" id="A0AAV5AK42"/>
<name>A0AAV5AK42_9AGAM</name>
<evidence type="ECO:0000313" key="6">
    <source>
        <dbReference type="EMBL" id="GJJ13463.1"/>
    </source>
</evidence>
<proteinExistence type="inferred from homology"/>
<evidence type="ECO:0000256" key="1">
    <source>
        <dbReference type="ARBA" id="ARBA00004141"/>
    </source>
</evidence>
<evidence type="ECO:0000313" key="7">
    <source>
        <dbReference type="Proteomes" id="UP001050691"/>
    </source>
</evidence>
<organism evidence="6 7">
    <name type="scientific">Clathrus columnatus</name>
    <dbReference type="NCBI Taxonomy" id="1419009"/>
    <lineage>
        <taxon>Eukaryota</taxon>
        <taxon>Fungi</taxon>
        <taxon>Dikarya</taxon>
        <taxon>Basidiomycota</taxon>
        <taxon>Agaricomycotina</taxon>
        <taxon>Agaricomycetes</taxon>
        <taxon>Phallomycetidae</taxon>
        <taxon>Phallales</taxon>
        <taxon>Clathraceae</taxon>
        <taxon>Clathrus</taxon>
    </lineage>
</organism>
<dbReference type="GO" id="GO:0005886">
    <property type="term" value="C:plasma membrane"/>
    <property type="evidence" value="ECO:0007669"/>
    <property type="project" value="TreeGrafter"/>
</dbReference>
<protein>
    <recommendedName>
        <fullName evidence="5">Copper transport protein</fullName>
    </recommendedName>
</protein>
<evidence type="ECO:0000256" key="5">
    <source>
        <dbReference type="RuleBase" id="RU367022"/>
    </source>
</evidence>
<keyword evidence="4 5" id="KW-0472">Membrane</keyword>
<dbReference type="GO" id="GO:0005375">
    <property type="term" value="F:copper ion transmembrane transporter activity"/>
    <property type="evidence" value="ECO:0007669"/>
    <property type="project" value="UniProtKB-UniRule"/>
</dbReference>
<reference evidence="6" key="1">
    <citation type="submission" date="2021-10" db="EMBL/GenBank/DDBJ databases">
        <title>De novo Genome Assembly of Clathrus columnatus (Basidiomycota, Fungi) Using Illumina and Nanopore Sequence Data.</title>
        <authorList>
            <person name="Ogiso-Tanaka E."/>
            <person name="Itagaki H."/>
            <person name="Hosoya T."/>
            <person name="Hosaka K."/>
        </authorList>
    </citation>
    <scope>NUCLEOTIDE SEQUENCE</scope>
    <source>
        <strain evidence="6">MO-923</strain>
    </source>
</reference>
<dbReference type="Proteomes" id="UP001050691">
    <property type="component" value="Unassembled WGS sequence"/>
</dbReference>
<evidence type="ECO:0000256" key="2">
    <source>
        <dbReference type="ARBA" id="ARBA00022692"/>
    </source>
</evidence>
<dbReference type="InterPro" id="IPR007274">
    <property type="entry name" value="Cop_transporter"/>
</dbReference>
<evidence type="ECO:0000256" key="3">
    <source>
        <dbReference type="ARBA" id="ARBA00022989"/>
    </source>
</evidence>
<evidence type="ECO:0000256" key="4">
    <source>
        <dbReference type="ARBA" id="ARBA00023136"/>
    </source>
</evidence>
<gene>
    <name evidence="6" type="ORF">Clacol_007717</name>
</gene>
<dbReference type="EMBL" id="BPWL01000008">
    <property type="protein sequence ID" value="GJJ13463.1"/>
    <property type="molecule type" value="Genomic_DNA"/>
</dbReference>
<keyword evidence="5" id="KW-0187">Copper transport</keyword>
<keyword evidence="5" id="KW-0813">Transport</keyword>
<keyword evidence="7" id="KW-1185">Reference proteome</keyword>
<keyword evidence="5" id="KW-0186">Copper</keyword>
<sequence length="185" mass="20288">MDMTSDMSSNSTMIAMMKPYLHFTPGDFLYFSTIQPRSNGEMVGACLVLFSLAFIERLLAAYGRISEKKFNDDLIKLSLAHKRPEISQSLVSRARLYPDEKKGDAESIISVTGCAENCDNANVIKPHPVPPFVSRIELKRGLNRAASAFFGYALMLAVMSFNAGFILSIIAGLGVGEMAFGRFAT</sequence>
<accession>A0AAV5AK42</accession>
<dbReference type="PANTHER" id="PTHR12483:SF27">
    <property type="entry name" value="COPPER TRANSPORT PROTEIN CTR1"/>
    <property type="match status" value="1"/>
</dbReference>
<comment type="caution">
    <text evidence="6">The sequence shown here is derived from an EMBL/GenBank/DDBJ whole genome shotgun (WGS) entry which is preliminary data.</text>
</comment>
<feature type="transmembrane region" description="Helical" evidence="5">
    <location>
        <begin position="149"/>
        <end position="175"/>
    </location>
</feature>
<comment type="subcellular location">
    <subcellularLocation>
        <location evidence="1 5">Membrane</location>
        <topology evidence="1 5">Multi-pass membrane protein</topology>
    </subcellularLocation>
</comment>
<keyword evidence="2 5" id="KW-0812">Transmembrane</keyword>
<dbReference type="PANTHER" id="PTHR12483">
    <property type="entry name" value="SOLUTE CARRIER FAMILY 31 COPPER TRANSPORTERS"/>
    <property type="match status" value="1"/>
</dbReference>
<keyword evidence="5" id="KW-0406">Ion transport</keyword>
<keyword evidence="3 5" id="KW-1133">Transmembrane helix</keyword>
<comment type="similarity">
    <text evidence="5">Belongs to the copper transporter (Ctr) (TC 1.A.56) family. SLC31A subfamily.</text>
</comment>
<dbReference type="Pfam" id="PF04145">
    <property type="entry name" value="Ctr"/>
    <property type="match status" value="1"/>
</dbReference>